<feature type="region of interest" description="Disordered" evidence="1">
    <location>
        <begin position="46"/>
        <end position="71"/>
    </location>
</feature>
<dbReference type="AlphaFoldDB" id="A0A1M6RA21"/>
<dbReference type="Proteomes" id="UP000184363">
    <property type="component" value="Unassembled WGS sequence"/>
</dbReference>
<name>A0A1M6RA21_PSETH</name>
<organism evidence="2 3">
    <name type="scientific">Pseudonocardia thermophila</name>
    <dbReference type="NCBI Taxonomy" id="1848"/>
    <lineage>
        <taxon>Bacteria</taxon>
        <taxon>Bacillati</taxon>
        <taxon>Actinomycetota</taxon>
        <taxon>Actinomycetes</taxon>
        <taxon>Pseudonocardiales</taxon>
        <taxon>Pseudonocardiaceae</taxon>
        <taxon>Pseudonocardia</taxon>
    </lineage>
</organism>
<sequence>MIMLCERCCGQIGEAEPVVRLAHIDHAHPDGTITWRHSFLHAKGCEAPRPADHERPDFGSWDSARGIGGLR</sequence>
<protein>
    <submittedName>
        <fullName evidence="2">Uncharacterized protein</fullName>
    </submittedName>
</protein>
<proteinExistence type="predicted"/>
<dbReference type="EMBL" id="FRAP01000004">
    <property type="protein sequence ID" value="SHK29178.1"/>
    <property type="molecule type" value="Genomic_DNA"/>
</dbReference>
<feature type="compositionally biased region" description="Basic and acidic residues" evidence="1">
    <location>
        <begin position="46"/>
        <end position="57"/>
    </location>
</feature>
<accession>A0A1M6RA21</accession>
<dbReference type="STRING" id="1848.SAMN05443637_104257"/>
<evidence type="ECO:0000313" key="3">
    <source>
        <dbReference type="Proteomes" id="UP000184363"/>
    </source>
</evidence>
<evidence type="ECO:0000256" key="1">
    <source>
        <dbReference type="SAM" id="MobiDB-lite"/>
    </source>
</evidence>
<gene>
    <name evidence="2" type="ORF">SAMN05443637_104257</name>
</gene>
<dbReference type="RefSeq" id="WP_073456248.1">
    <property type="nucleotide sequence ID" value="NZ_CALGVN010000026.1"/>
</dbReference>
<reference evidence="2 3" key="1">
    <citation type="submission" date="2016-11" db="EMBL/GenBank/DDBJ databases">
        <authorList>
            <person name="Jaros S."/>
            <person name="Januszkiewicz K."/>
            <person name="Wedrychowicz H."/>
        </authorList>
    </citation>
    <scope>NUCLEOTIDE SEQUENCE [LARGE SCALE GENOMIC DNA]</scope>
    <source>
        <strain evidence="2 3">DSM 43832</strain>
    </source>
</reference>
<evidence type="ECO:0000313" key="2">
    <source>
        <dbReference type="EMBL" id="SHK29178.1"/>
    </source>
</evidence>
<keyword evidence="3" id="KW-1185">Reference proteome</keyword>
<dbReference type="OrthoDB" id="3579029at2"/>